<comment type="caution">
    <text evidence="5">The sequence shown here is derived from an EMBL/GenBank/DDBJ whole genome shotgun (WGS) entry which is preliminary data.</text>
</comment>
<sequence length="301" mass="33914">MLKASVIIPVYNDPLRLIRCVDAILATPPTDSFEILVIDNASDPAWQLPPRIFQLPQVKVLFEAEPSSYAARNCGLLAAQGEVLLFTDSDCIPQPGWLQSALDEFERSPQMDMVAGPIELFAALPLRPTSAELFDMACGLDQERAVRNSSAFTANFAMRHSVVRELGGFDGQATSGGDVAFTQRAVAAGFHLGFFPGMCVRHPARRDLSQYRRKIRRIVSGAYQLSHHEPRFAEMFAGSGWLRSTLRPLRTASQILRSERTRQLSVMARCRAIWVLLHNKGYMQWLRLNYRWGRQSEVYRS</sequence>
<keyword evidence="2" id="KW-0328">Glycosyltransferase</keyword>
<dbReference type="CDD" id="cd00761">
    <property type="entry name" value="Glyco_tranf_GTA_type"/>
    <property type="match status" value="1"/>
</dbReference>
<accession>A0ABP9F1I3</accession>
<evidence type="ECO:0000313" key="5">
    <source>
        <dbReference type="EMBL" id="GAA4890792.1"/>
    </source>
</evidence>
<reference evidence="6" key="1">
    <citation type="journal article" date="2019" name="Int. J. Syst. Evol. Microbiol.">
        <title>The Global Catalogue of Microorganisms (GCM) 10K type strain sequencing project: providing services to taxonomists for standard genome sequencing and annotation.</title>
        <authorList>
            <consortium name="The Broad Institute Genomics Platform"/>
            <consortium name="The Broad Institute Genome Sequencing Center for Infectious Disease"/>
            <person name="Wu L."/>
            <person name="Ma J."/>
        </authorList>
    </citation>
    <scope>NUCLEOTIDE SEQUENCE [LARGE SCALE GENOMIC DNA]</scope>
    <source>
        <strain evidence="6">JCM 18401</strain>
    </source>
</reference>
<dbReference type="InterPro" id="IPR029044">
    <property type="entry name" value="Nucleotide-diphossugar_trans"/>
</dbReference>
<keyword evidence="3" id="KW-0808">Transferase</keyword>
<dbReference type="RefSeq" id="WP_345335743.1">
    <property type="nucleotide sequence ID" value="NZ_BAABJZ010000084.1"/>
</dbReference>
<feature type="domain" description="Glycosyltransferase 2-like" evidence="4">
    <location>
        <begin position="5"/>
        <end position="110"/>
    </location>
</feature>
<name>A0ABP9F1I3_9GAMM</name>
<evidence type="ECO:0000313" key="6">
    <source>
        <dbReference type="Proteomes" id="UP001499988"/>
    </source>
</evidence>
<dbReference type="PANTHER" id="PTHR43179:SF12">
    <property type="entry name" value="GALACTOFURANOSYLTRANSFERASE GLFT2"/>
    <property type="match status" value="1"/>
</dbReference>
<dbReference type="Gene3D" id="3.90.550.10">
    <property type="entry name" value="Spore Coat Polysaccharide Biosynthesis Protein SpsA, Chain A"/>
    <property type="match status" value="1"/>
</dbReference>
<evidence type="ECO:0000256" key="3">
    <source>
        <dbReference type="ARBA" id="ARBA00022679"/>
    </source>
</evidence>
<dbReference type="Proteomes" id="UP001499988">
    <property type="component" value="Unassembled WGS sequence"/>
</dbReference>
<dbReference type="Pfam" id="PF00535">
    <property type="entry name" value="Glycos_transf_2"/>
    <property type="match status" value="1"/>
</dbReference>
<evidence type="ECO:0000256" key="1">
    <source>
        <dbReference type="ARBA" id="ARBA00006739"/>
    </source>
</evidence>
<dbReference type="EMBL" id="BAABJZ010000084">
    <property type="protein sequence ID" value="GAA4890792.1"/>
    <property type="molecule type" value="Genomic_DNA"/>
</dbReference>
<dbReference type="PANTHER" id="PTHR43179">
    <property type="entry name" value="RHAMNOSYLTRANSFERASE WBBL"/>
    <property type="match status" value="1"/>
</dbReference>
<keyword evidence="6" id="KW-1185">Reference proteome</keyword>
<proteinExistence type="inferred from homology"/>
<dbReference type="InterPro" id="IPR001173">
    <property type="entry name" value="Glyco_trans_2-like"/>
</dbReference>
<gene>
    <name evidence="5" type="ORF">GCM10023333_25030</name>
</gene>
<organism evidence="5 6">
    <name type="scientific">Ferrimonas pelagia</name>
    <dbReference type="NCBI Taxonomy" id="1177826"/>
    <lineage>
        <taxon>Bacteria</taxon>
        <taxon>Pseudomonadati</taxon>
        <taxon>Pseudomonadota</taxon>
        <taxon>Gammaproteobacteria</taxon>
        <taxon>Alteromonadales</taxon>
        <taxon>Ferrimonadaceae</taxon>
        <taxon>Ferrimonas</taxon>
    </lineage>
</organism>
<evidence type="ECO:0000256" key="2">
    <source>
        <dbReference type="ARBA" id="ARBA00022676"/>
    </source>
</evidence>
<comment type="similarity">
    <text evidence="1">Belongs to the glycosyltransferase 2 family.</text>
</comment>
<protein>
    <recommendedName>
        <fullName evidence="4">Glycosyltransferase 2-like domain-containing protein</fullName>
    </recommendedName>
</protein>
<dbReference type="SUPFAM" id="SSF53448">
    <property type="entry name" value="Nucleotide-diphospho-sugar transferases"/>
    <property type="match status" value="1"/>
</dbReference>
<evidence type="ECO:0000259" key="4">
    <source>
        <dbReference type="Pfam" id="PF00535"/>
    </source>
</evidence>